<reference evidence="3" key="1">
    <citation type="submission" date="2019-10" db="EMBL/GenBank/DDBJ databases">
        <title>Lacipirellula parvula gen. nov., sp. nov., representing a lineage of planctomycetes widespread in freshwater anoxic habitats, and description of the family Lacipirellulaceae.</title>
        <authorList>
            <person name="Dedysh S.N."/>
            <person name="Kulichevskaya I.S."/>
            <person name="Beletsky A.V."/>
            <person name="Rakitin A.L."/>
            <person name="Mardanov A.V."/>
            <person name="Ivanova A.A."/>
            <person name="Saltykova V.X."/>
            <person name="Rijpstra W.I.C."/>
            <person name="Sinninghe Damste J.S."/>
            <person name="Ravin N.V."/>
        </authorList>
    </citation>
    <scope>NUCLEOTIDE SEQUENCE [LARGE SCALE GENOMIC DNA]</scope>
    <source>
        <strain evidence="3">PX69</strain>
    </source>
</reference>
<dbReference type="RefSeq" id="WP_198421834.1">
    <property type="nucleotide sequence ID" value="NZ_AP021861.1"/>
</dbReference>
<feature type="chain" id="PRO_5024934976" evidence="1">
    <location>
        <begin position="23"/>
        <end position="61"/>
    </location>
</feature>
<keyword evidence="1" id="KW-0732">Signal</keyword>
<evidence type="ECO:0000313" key="2">
    <source>
        <dbReference type="EMBL" id="BBO30805.1"/>
    </source>
</evidence>
<gene>
    <name evidence="2" type="ORF">PLANPX_0417</name>
</gene>
<protein>
    <submittedName>
        <fullName evidence="2">Uncharacterized protein</fullName>
    </submittedName>
</protein>
<dbReference type="EMBL" id="AP021861">
    <property type="protein sequence ID" value="BBO30805.1"/>
    <property type="molecule type" value="Genomic_DNA"/>
</dbReference>
<evidence type="ECO:0000313" key="3">
    <source>
        <dbReference type="Proteomes" id="UP000326837"/>
    </source>
</evidence>
<dbReference type="KEGG" id="lpav:PLANPX_0417"/>
<evidence type="ECO:0000256" key="1">
    <source>
        <dbReference type="SAM" id="SignalP"/>
    </source>
</evidence>
<organism evidence="2 3">
    <name type="scientific">Lacipirellula parvula</name>
    <dbReference type="NCBI Taxonomy" id="2650471"/>
    <lineage>
        <taxon>Bacteria</taxon>
        <taxon>Pseudomonadati</taxon>
        <taxon>Planctomycetota</taxon>
        <taxon>Planctomycetia</taxon>
        <taxon>Pirellulales</taxon>
        <taxon>Lacipirellulaceae</taxon>
        <taxon>Lacipirellula</taxon>
    </lineage>
</organism>
<feature type="signal peptide" evidence="1">
    <location>
        <begin position="1"/>
        <end position="22"/>
    </location>
</feature>
<accession>A0A5K7X373</accession>
<dbReference type="AlphaFoldDB" id="A0A5K7X373"/>
<sequence length="61" mass="6313">MKFAFLAVLGLAVLGLGAQASANTIHASFVDVPDSVSVDGWNQMNRTGMGAAIKRQPPTPS</sequence>
<dbReference type="Proteomes" id="UP000326837">
    <property type="component" value="Chromosome"/>
</dbReference>
<proteinExistence type="predicted"/>
<name>A0A5K7X373_9BACT</name>
<keyword evidence="3" id="KW-1185">Reference proteome</keyword>